<organism evidence="2">
    <name type="scientific">Rhipicephalus appendiculatus</name>
    <name type="common">Brown ear tick</name>
    <dbReference type="NCBI Taxonomy" id="34631"/>
    <lineage>
        <taxon>Eukaryota</taxon>
        <taxon>Metazoa</taxon>
        <taxon>Ecdysozoa</taxon>
        <taxon>Arthropoda</taxon>
        <taxon>Chelicerata</taxon>
        <taxon>Arachnida</taxon>
        <taxon>Acari</taxon>
        <taxon>Parasitiformes</taxon>
        <taxon>Ixodida</taxon>
        <taxon>Ixodoidea</taxon>
        <taxon>Ixodidae</taxon>
        <taxon>Rhipicephalinae</taxon>
        <taxon>Rhipicephalus</taxon>
        <taxon>Rhipicephalus</taxon>
    </lineage>
</organism>
<evidence type="ECO:0000256" key="1">
    <source>
        <dbReference type="SAM" id="MobiDB-lite"/>
    </source>
</evidence>
<dbReference type="EMBL" id="GEDV01012736">
    <property type="protein sequence ID" value="JAP75821.1"/>
    <property type="molecule type" value="Transcribed_RNA"/>
</dbReference>
<sequence length="125" mass="13497">MSSTNVSRQPSQVSVTGSGSSSSRIEISTVQTNEDEQGGNLKISGGGQFNIRTTISKEGTNYQIVDESGQVKNINLPSSRSEAGVKGKYEKRVIIENGVETVEEYENDKLVRRFVNGVAQPVSSK</sequence>
<name>A0A131YD17_RHIAP</name>
<reference evidence="2" key="1">
    <citation type="journal article" date="2016" name="Ticks Tick Borne Dis.">
        <title>De novo assembly and annotation of the salivary gland transcriptome of Rhipicephalus appendiculatus male and female ticks during blood feeding.</title>
        <authorList>
            <person name="de Castro M.H."/>
            <person name="de Klerk D."/>
            <person name="Pienaar R."/>
            <person name="Latif A.A."/>
            <person name="Rees D.J."/>
            <person name="Mans B.J."/>
        </authorList>
    </citation>
    <scope>NUCLEOTIDE SEQUENCE</scope>
    <source>
        <tissue evidence="2">Salivary glands</tissue>
    </source>
</reference>
<proteinExistence type="predicted"/>
<feature type="compositionally biased region" description="Low complexity" evidence="1">
    <location>
        <begin position="11"/>
        <end position="31"/>
    </location>
</feature>
<accession>A0A131YD17</accession>
<evidence type="ECO:0000313" key="2">
    <source>
        <dbReference type="EMBL" id="JAP75821.1"/>
    </source>
</evidence>
<dbReference type="AlphaFoldDB" id="A0A131YD17"/>
<feature type="compositionally biased region" description="Polar residues" evidence="1">
    <location>
        <begin position="1"/>
        <end position="10"/>
    </location>
</feature>
<protein>
    <submittedName>
        <fullName evidence="2">Uncharacterized protein</fullName>
    </submittedName>
</protein>
<feature type="region of interest" description="Disordered" evidence="1">
    <location>
        <begin position="1"/>
        <end position="45"/>
    </location>
</feature>